<protein>
    <submittedName>
        <fullName evidence="1">Uncharacterized protein</fullName>
    </submittedName>
</protein>
<organism evidence="1">
    <name type="scientific">uncultured Sulfurovum sp</name>
    <dbReference type="NCBI Taxonomy" id="269237"/>
    <lineage>
        <taxon>Bacteria</taxon>
        <taxon>Pseudomonadati</taxon>
        <taxon>Campylobacterota</taxon>
        <taxon>Epsilonproteobacteria</taxon>
        <taxon>Campylobacterales</taxon>
        <taxon>Sulfurovaceae</taxon>
        <taxon>Sulfurovum</taxon>
        <taxon>environmental samples</taxon>
    </lineage>
</organism>
<gene>
    <name evidence="1" type="ORF">HELGO_WM20674</name>
</gene>
<reference evidence="1" key="1">
    <citation type="submission" date="2020-01" db="EMBL/GenBank/DDBJ databases">
        <authorList>
            <person name="Meier V. D."/>
            <person name="Meier V D."/>
        </authorList>
    </citation>
    <scope>NUCLEOTIDE SEQUENCE</scope>
    <source>
        <strain evidence="1">HLG_WM_MAG_03</strain>
    </source>
</reference>
<accession>A0A6S6TL46</accession>
<proteinExistence type="predicted"/>
<dbReference type="AlphaFoldDB" id="A0A6S6TL46"/>
<sequence>MMVLYGEMANMTEEQITKKILAWLMEHDWEIISYDFPQSGTGKYLHPNVDDRKEKTKNHKAFIPDIIAVKKETALFFENKNRFYLDDFIKIKSLKNKNIYSNAINKLLENKNIKNIYYGIGAIDSKHFIENANIYKCHVDFIVVVGNNVEFLVDGFEL</sequence>
<dbReference type="EMBL" id="CACVAR010000296">
    <property type="protein sequence ID" value="CAA6818927.1"/>
    <property type="molecule type" value="Genomic_DNA"/>
</dbReference>
<name>A0A6S6TL46_9BACT</name>
<evidence type="ECO:0000313" key="1">
    <source>
        <dbReference type="EMBL" id="CAA6818927.1"/>
    </source>
</evidence>